<dbReference type="KEGG" id="dcm:NIES806_47450"/>
<dbReference type="Gene3D" id="1.25.10.10">
    <property type="entry name" value="Leucine-rich Repeat Variant"/>
    <property type="match status" value="2"/>
</dbReference>
<dbReference type="GO" id="GO:0016491">
    <property type="term" value="F:oxidoreductase activity"/>
    <property type="evidence" value="ECO:0007669"/>
    <property type="project" value="TreeGrafter"/>
</dbReference>
<gene>
    <name evidence="5" type="ORF">NIES806_47450</name>
</gene>
<evidence type="ECO:0000256" key="2">
    <source>
        <dbReference type="ARBA" id="ARBA00022549"/>
    </source>
</evidence>
<protein>
    <submittedName>
        <fullName evidence="5">PBS lyase HEAT domain-containing protein repeat-containing protein</fullName>
    </submittedName>
</protein>
<dbReference type="AlphaFoldDB" id="A0A1Z4VAI9"/>
<dbReference type="OrthoDB" id="454552at2"/>
<dbReference type="SMART" id="SM00567">
    <property type="entry name" value="EZ_HEAT"/>
    <property type="match status" value="6"/>
</dbReference>
<sequence length="284" mass="30551">MIETSGEEYSVENAPNLTPEIAIAQGVRDAIANLQSSDLSLRYYAAWWLGKFRVSQLEAIDALISALEDESDRTELGGYPLRRNAARALGKLGNLKAVPGLIKCLECSDFYVREAAAQSLAMLQDKTALPALIKLLDGGVDQAVQVPGFPHLAQPYTAVLEALGAMGATEAISLVQPFLNHSVPRLQCSAARAMYQLTQDSIYGELLVKTLATGDLKMRRVVLGDLGAIGYLAAADAIAQAQVESSFKLIALKGLLEYQLPEQSDTFDISAPAIQIMNLIDSLL</sequence>
<keyword evidence="4 5" id="KW-0456">Lyase</keyword>
<name>A0A1Z4VAI9_9CYAN</name>
<organism evidence="5 6">
    <name type="scientific">Dolichospermum compactum NIES-806</name>
    <dbReference type="NCBI Taxonomy" id="1973481"/>
    <lineage>
        <taxon>Bacteria</taxon>
        <taxon>Bacillati</taxon>
        <taxon>Cyanobacteriota</taxon>
        <taxon>Cyanophyceae</taxon>
        <taxon>Nostocales</taxon>
        <taxon>Aphanizomenonaceae</taxon>
        <taxon>Dolichospermum</taxon>
        <taxon>Dolichospermum compactum</taxon>
    </lineage>
</organism>
<dbReference type="PANTHER" id="PTHR12697:SF5">
    <property type="entry name" value="DEOXYHYPUSINE HYDROXYLASE"/>
    <property type="match status" value="1"/>
</dbReference>
<evidence type="ECO:0000256" key="4">
    <source>
        <dbReference type="ARBA" id="ARBA00023239"/>
    </source>
</evidence>
<accession>A0A1Z4VAI9</accession>
<evidence type="ECO:0000256" key="3">
    <source>
        <dbReference type="ARBA" id="ARBA00022738"/>
    </source>
</evidence>
<dbReference type="InterPro" id="IPR016024">
    <property type="entry name" value="ARM-type_fold"/>
</dbReference>
<keyword evidence="2" id="KW-0042">Antenna complex</keyword>
<keyword evidence="3" id="KW-0605">Phycobilisome</keyword>
<dbReference type="SUPFAM" id="SSF48371">
    <property type="entry name" value="ARM repeat"/>
    <property type="match status" value="1"/>
</dbReference>
<dbReference type="InterPro" id="IPR011989">
    <property type="entry name" value="ARM-like"/>
</dbReference>
<dbReference type="PANTHER" id="PTHR12697">
    <property type="entry name" value="PBS LYASE HEAT-LIKE PROTEIN"/>
    <property type="match status" value="1"/>
</dbReference>
<evidence type="ECO:0000256" key="1">
    <source>
        <dbReference type="ARBA" id="ARBA00009299"/>
    </source>
</evidence>
<dbReference type="RefSeq" id="WP_096671116.1">
    <property type="nucleotide sequence ID" value="NZ_AP018316.1"/>
</dbReference>
<comment type="similarity">
    <text evidence="1">Belongs to the CpcE/RpcE/PecE family.</text>
</comment>
<dbReference type="GO" id="GO:0030089">
    <property type="term" value="C:phycobilisome"/>
    <property type="evidence" value="ECO:0007669"/>
    <property type="project" value="UniProtKB-KW"/>
</dbReference>
<evidence type="ECO:0000313" key="6">
    <source>
        <dbReference type="Proteomes" id="UP000218702"/>
    </source>
</evidence>
<dbReference type="EMBL" id="AP018316">
    <property type="protein sequence ID" value="BAZ88507.1"/>
    <property type="molecule type" value="Genomic_DNA"/>
</dbReference>
<proteinExistence type="inferred from homology"/>
<reference evidence="5 6" key="1">
    <citation type="submission" date="2017-06" db="EMBL/GenBank/DDBJ databases">
        <title>Genome sequencing of cyanobaciteial culture collection at National Institute for Environmental Studies (NIES).</title>
        <authorList>
            <person name="Hirose Y."/>
            <person name="Shimura Y."/>
            <person name="Fujisawa T."/>
            <person name="Nakamura Y."/>
            <person name="Kawachi M."/>
        </authorList>
    </citation>
    <scope>NUCLEOTIDE SEQUENCE [LARGE SCALE GENOMIC DNA]</scope>
    <source>
        <strain evidence="5 6">NIES-806</strain>
    </source>
</reference>
<evidence type="ECO:0000313" key="5">
    <source>
        <dbReference type="EMBL" id="BAZ88507.1"/>
    </source>
</evidence>
<dbReference type="GO" id="GO:0016829">
    <property type="term" value="F:lyase activity"/>
    <property type="evidence" value="ECO:0007669"/>
    <property type="project" value="UniProtKB-KW"/>
</dbReference>
<dbReference type="InterPro" id="IPR004155">
    <property type="entry name" value="PBS_lyase_HEAT"/>
</dbReference>
<dbReference type="Pfam" id="PF13646">
    <property type="entry name" value="HEAT_2"/>
    <property type="match status" value="1"/>
</dbReference>
<dbReference type="Proteomes" id="UP000218702">
    <property type="component" value="Chromosome"/>
</dbReference>
<dbReference type="Pfam" id="PF03130">
    <property type="entry name" value="HEAT_PBS"/>
    <property type="match status" value="1"/>
</dbReference>
<keyword evidence="6" id="KW-1185">Reference proteome</keyword>